<evidence type="ECO:0000313" key="5">
    <source>
        <dbReference type="Proteomes" id="UP000186817"/>
    </source>
</evidence>
<protein>
    <submittedName>
        <fullName evidence="4">Putative transposon protein</fullName>
    </submittedName>
</protein>
<evidence type="ECO:0000256" key="1">
    <source>
        <dbReference type="SAM" id="MobiDB-lite"/>
    </source>
</evidence>
<feature type="transmembrane region" description="Helical" evidence="2">
    <location>
        <begin position="938"/>
        <end position="958"/>
    </location>
</feature>
<dbReference type="OrthoDB" id="417701at2759"/>
<accession>A0A1Q9DAN9</accession>
<name>A0A1Q9DAN9_SYMMI</name>
<keyword evidence="2" id="KW-0472">Membrane</keyword>
<dbReference type="AlphaFoldDB" id="A0A1Q9DAN9"/>
<feature type="domain" description="Reverse transcriptase Ty1/copia-type" evidence="3">
    <location>
        <begin position="526"/>
        <end position="786"/>
    </location>
</feature>
<dbReference type="SUPFAM" id="SSF56672">
    <property type="entry name" value="DNA/RNA polymerases"/>
    <property type="match status" value="1"/>
</dbReference>
<reference evidence="4 5" key="1">
    <citation type="submission" date="2016-02" db="EMBL/GenBank/DDBJ databases">
        <title>Genome analysis of coral dinoflagellate symbionts highlights evolutionary adaptations to a symbiotic lifestyle.</title>
        <authorList>
            <person name="Aranda M."/>
            <person name="Li Y."/>
            <person name="Liew Y.J."/>
            <person name="Baumgarten S."/>
            <person name="Simakov O."/>
            <person name="Wilson M."/>
            <person name="Piel J."/>
            <person name="Ashoor H."/>
            <person name="Bougouffa S."/>
            <person name="Bajic V.B."/>
            <person name="Ryu T."/>
            <person name="Ravasi T."/>
            <person name="Bayer T."/>
            <person name="Micklem G."/>
            <person name="Kim H."/>
            <person name="Bhak J."/>
            <person name="Lajeunesse T.C."/>
            <person name="Voolstra C.R."/>
        </authorList>
    </citation>
    <scope>NUCLEOTIDE SEQUENCE [LARGE SCALE GENOMIC DNA]</scope>
    <source>
        <strain evidence="4 5">CCMP2467</strain>
    </source>
</reference>
<keyword evidence="5" id="KW-1185">Reference proteome</keyword>
<feature type="region of interest" description="Disordered" evidence="1">
    <location>
        <begin position="288"/>
        <end position="310"/>
    </location>
</feature>
<evidence type="ECO:0000256" key="2">
    <source>
        <dbReference type="SAM" id="Phobius"/>
    </source>
</evidence>
<evidence type="ECO:0000313" key="4">
    <source>
        <dbReference type="EMBL" id="OLP92179.1"/>
    </source>
</evidence>
<keyword evidence="2" id="KW-0812">Transmembrane</keyword>
<gene>
    <name evidence="4" type="primary">TY5A</name>
    <name evidence="4" type="ORF">AK812_SmicGene26042</name>
</gene>
<keyword evidence="2" id="KW-1133">Transmembrane helix</keyword>
<organism evidence="4 5">
    <name type="scientific">Symbiodinium microadriaticum</name>
    <name type="common">Dinoflagellate</name>
    <name type="synonym">Zooxanthella microadriatica</name>
    <dbReference type="NCBI Taxonomy" id="2951"/>
    <lineage>
        <taxon>Eukaryota</taxon>
        <taxon>Sar</taxon>
        <taxon>Alveolata</taxon>
        <taxon>Dinophyceae</taxon>
        <taxon>Suessiales</taxon>
        <taxon>Symbiodiniaceae</taxon>
        <taxon>Symbiodinium</taxon>
    </lineage>
</organism>
<feature type="region of interest" description="Disordered" evidence="1">
    <location>
        <begin position="1"/>
        <end position="70"/>
    </location>
</feature>
<feature type="region of interest" description="Disordered" evidence="1">
    <location>
        <begin position="894"/>
        <end position="919"/>
    </location>
</feature>
<dbReference type="EMBL" id="LSRX01000632">
    <property type="protein sequence ID" value="OLP92179.1"/>
    <property type="molecule type" value="Genomic_DNA"/>
</dbReference>
<comment type="caution">
    <text evidence="4">The sequence shown here is derived from an EMBL/GenBank/DDBJ whole genome shotgun (WGS) entry which is preliminary data.</text>
</comment>
<proteinExistence type="predicted"/>
<evidence type="ECO:0000259" key="3">
    <source>
        <dbReference type="Pfam" id="PF07727"/>
    </source>
</evidence>
<feature type="compositionally biased region" description="Gly residues" evidence="1">
    <location>
        <begin position="295"/>
        <end position="308"/>
    </location>
</feature>
<dbReference type="Pfam" id="PF07727">
    <property type="entry name" value="RVT_2"/>
    <property type="match status" value="1"/>
</dbReference>
<dbReference type="InterPro" id="IPR013103">
    <property type="entry name" value="RVT_2"/>
</dbReference>
<sequence length="963" mass="103985">MDPFVRQRRGSGGGDLNVAAGASDADYQTALSQERTEPTPVSVHFGEMSPGTLEQGGFSAGSPQAVSGGAASLDGTGAVDLPVASPFHSERVRSEVELLRSRPVTLDDDGRRAGLEIDEAALGDKGFVDSGREPDYASAEQGFRGEAPKFLILVEAERLLERDVERIKEMGLDPRLPEEPARYVVDLPKLAAADLASSAVTCGNWLAQTRQVFAGLSPSASVWFGSVESAANASYQRWLTADPLERLAMDPSTVVANYDMFKYQRVESRAVSLLLSCVSANLKAKGITEETPSGSAGGRGLEGSGAGSSPGSKEALFAEAAKLLQGASAKAIKVGDWNIDEAWLCSAMNASSVEYALIDSGATNALRYAYGDELKEAKSIRVDLASGVTELHVNEFGTLLSPVDCQLILPAGYLVQDRGRGYKYFVADLEDYVPSECEPEIDHTGTLFAEGGVPGNSEPHEDMKGAAGEPKVDWEVEFPCEVLRTVSLAEAKSELELWIPSATDEVMSLEVTNKAVERIEVSDLERLVQEGRKVVQVPGKAVLTRKAGIGKRRFRCVACGNYIPSDAHDPTSLYASGVEGLTVRTALGFAAYRGWAALSADIRTAFLHAPLADELESEEVIIVRPPSILVEMKILAPNHRWRVLKALYGLRQAPLAWARFRDKSLRALTFQCGGVWYALRQGISDDSLWFIVKSEVAEGDTGRWHGILIIYVDDLLGFASSPILKSLFDEIQKLWQLSDPEWIREDGATKFCGLEIQALEGGGYRISQYSYLKELFVRYGITSCVSAPLTQWSDPEDEQPVQLETIREAQAMTGALLWASSKSRPDIAFAVSKLGQFAVKAELVAVIAGIVAAESVGGVIEELTELKMKKVPMPPILTSFLKLVGLKYQIGGSASSGSAPAPGPVLNTRDEVTTGDAGTGDPGITLLDYEDLFDENEVFPVCWLIMVSCWLLFWVFVLPSGDA</sequence>
<dbReference type="Proteomes" id="UP000186817">
    <property type="component" value="Unassembled WGS sequence"/>
</dbReference>
<dbReference type="InterPro" id="IPR043502">
    <property type="entry name" value="DNA/RNA_pol_sf"/>
</dbReference>